<dbReference type="InterPro" id="IPR003593">
    <property type="entry name" value="AAA+_ATPase"/>
</dbReference>
<dbReference type="GO" id="GO:0016020">
    <property type="term" value="C:membrane"/>
    <property type="evidence" value="ECO:0007669"/>
    <property type="project" value="UniProtKB-SubCell"/>
</dbReference>
<dbReference type="GO" id="GO:0016887">
    <property type="term" value="F:ATP hydrolysis activity"/>
    <property type="evidence" value="ECO:0007669"/>
    <property type="project" value="InterPro"/>
</dbReference>
<evidence type="ECO:0000256" key="8">
    <source>
        <dbReference type="SAM" id="MobiDB-lite"/>
    </source>
</evidence>
<dbReference type="InterPro" id="IPR003439">
    <property type="entry name" value="ABC_transporter-like_ATP-bd"/>
</dbReference>
<accession>A0A1Y1W0X1</accession>
<feature type="transmembrane region" description="Helical" evidence="9">
    <location>
        <begin position="963"/>
        <end position="983"/>
    </location>
</feature>
<name>A0A1Y1W0X1_9FUNG</name>
<sequence>MDIPNSVFDTIVPQITLGAIADASLTAATLLWTPKNDLGAPVQKQKRTVVALSAVCLASLAASITNAHLSSAASLLASVTVLGLTLSRRTISDGTAFLNIARAILIAVPSVPHLNFGLFAGALAHLAIAWYMFNPLTQREIRRYTRFIMGLDALALLQLCSKSDLSVNDIHDEEKVKWILHGVEKLHLDTTKAFFVLRGFLAFAWKRILSLAIIDMVIRLCAYYKGIVFAMIIGAVDQGNSVEVSGIYALCAVWGILSMSLVVDKYHQVFKSHAYWEILDVMRIKLLTIRMSQKSGQFTDRDYYETNFMDTHGMACKVDDVLSVLSQSVASFLSIRLLISKVGWHAALPAAFMVIFSIVRSLVTAKIEVLERMSKTKLRPTFRTRLDTLLQYMRTIKFYGWEQAFRGVRGYPDCLQYTPPIFWRIVDYIVTLIGSSATQLATALTVASYLRSSGTLSFTEVMIVVSSATNIAGFALQCSGVLSDLRKIFDHASAPTGEFAVVVGRVGSGKSSLLSAICSEMPLISGTGCTYGRIGYVSQKPWIMNATFRENVLFGQEFDEKFYWRVVEACALAQDVKLFPAQDLSEIGPRGINLSGGQKVRLALARAIYSRADIYVLDDLLAAVDAHVERYLIENVLVGSGMISDKTRILVTHAEHVAPLADKVITLTNGVADIVEQHPVAFTQSPSELSPEDDEDSSKDGDKGSGQFTFDPEIGVSQFQWSYMWRYLRMSGLHIVGITFAIQAAGAYATFYVDSLRLDLVMDNNRESMVQSLQKYLFMNALVNMLRVQIDMLVDWIRAVLWSARLCKHTHNEVLDMLLFMPLSQFESLPSGRISCLFNWDCYRIYFSLPCQICQQVLGAFYALNAIIHGIQRMPVLLVFVFPTVTAIFLGTRVATKARKRVDAAECSSFKFSHASTFSLVVDGQMLMRVHSVLGAYLQKSICQISTYSIATFHSNTLHQMALALHVLVAVLVESTLLFYQVWRISTLRLPSAPGEVEMVMRLAEIMISGVEKISNIGYSLGTVLPSLSKYFVYTGLPREAPSTIEGLQRLQSWPTNGTVEFRNYSMSISFSVGCNEKVGISSLTHALLRLIEPAGGSIFIDGDLRSKISIIPQDPALFVGTIRENLDPLSEFTDDEGHIEDLVDRPAQAHDVNDDSSGPWWVEDGGKNFSVGQRQLRKILVLDEATANQDCTILTIAHRLRTVMDSDRILVMDQGRVAEFDTPANLLVESIEFNESW</sequence>
<feature type="transmembrane region" description="Helical" evidence="9">
    <location>
        <begin position="732"/>
        <end position="753"/>
    </location>
</feature>
<feature type="transmembrane region" description="Helical" evidence="9">
    <location>
        <begin position="49"/>
        <end position="69"/>
    </location>
</feature>
<dbReference type="CDD" id="cd03250">
    <property type="entry name" value="ABCC_MRP_domain1"/>
    <property type="match status" value="1"/>
</dbReference>
<keyword evidence="7 9" id="KW-0472">Membrane</keyword>
<feature type="region of interest" description="Disordered" evidence="8">
    <location>
        <begin position="683"/>
        <end position="711"/>
    </location>
</feature>
<protein>
    <recommendedName>
        <fullName evidence="10">ABC transporter domain-containing protein</fullName>
    </recommendedName>
</protein>
<dbReference type="PROSITE" id="PS00211">
    <property type="entry name" value="ABC_TRANSPORTER_1"/>
    <property type="match status" value="1"/>
</dbReference>
<dbReference type="Gene3D" id="3.40.50.300">
    <property type="entry name" value="P-loop containing nucleotide triphosphate hydrolases"/>
    <property type="match status" value="2"/>
</dbReference>
<feature type="transmembrane region" description="Helical" evidence="9">
    <location>
        <begin position="208"/>
        <end position="233"/>
    </location>
</feature>
<dbReference type="STRING" id="61395.A0A1Y1W0X1"/>
<evidence type="ECO:0000256" key="6">
    <source>
        <dbReference type="ARBA" id="ARBA00022989"/>
    </source>
</evidence>
<reference evidence="11 12" key="1">
    <citation type="submission" date="2016-07" db="EMBL/GenBank/DDBJ databases">
        <title>Pervasive Adenine N6-methylation of Active Genes in Fungi.</title>
        <authorList>
            <consortium name="DOE Joint Genome Institute"/>
            <person name="Mondo S.J."/>
            <person name="Dannebaum R.O."/>
            <person name="Kuo R.C."/>
            <person name="Labutti K."/>
            <person name="Haridas S."/>
            <person name="Kuo A."/>
            <person name="Salamov A."/>
            <person name="Ahrendt S.R."/>
            <person name="Lipzen A."/>
            <person name="Sullivan W."/>
            <person name="Andreopoulos W.B."/>
            <person name="Clum A."/>
            <person name="Lindquist E."/>
            <person name="Daum C."/>
            <person name="Ramamoorthy G.K."/>
            <person name="Gryganskyi A."/>
            <person name="Culley D."/>
            <person name="Magnuson J.K."/>
            <person name="James T.Y."/>
            <person name="O'Malley M.A."/>
            <person name="Stajich J.E."/>
            <person name="Spatafora J.W."/>
            <person name="Visel A."/>
            <person name="Grigoriev I.V."/>
        </authorList>
    </citation>
    <scope>NUCLEOTIDE SEQUENCE [LARGE SCALE GENOMIC DNA]</scope>
    <source>
        <strain evidence="11 12">ATCC 12442</strain>
    </source>
</reference>
<feature type="domain" description="ABC transporter" evidence="10">
    <location>
        <begin position="456"/>
        <end position="694"/>
    </location>
</feature>
<feature type="transmembrane region" description="Helical" evidence="9">
    <location>
        <begin position="345"/>
        <end position="363"/>
    </location>
</feature>
<dbReference type="Proteomes" id="UP000193922">
    <property type="component" value="Unassembled WGS sequence"/>
</dbReference>
<evidence type="ECO:0000259" key="10">
    <source>
        <dbReference type="PROSITE" id="PS50893"/>
    </source>
</evidence>
<feature type="transmembrane region" description="Helical" evidence="9">
    <location>
        <begin position="874"/>
        <end position="891"/>
    </location>
</feature>
<dbReference type="InterPro" id="IPR017871">
    <property type="entry name" value="ABC_transporter-like_CS"/>
</dbReference>
<evidence type="ECO:0000256" key="7">
    <source>
        <dbReference type="ARBA" id="ARBA00023136"/>
    </source>
</evidence>
<keyword evidence="5" id="KW-0067">ATP-binding</keyword>
<keyword evidence="3 9" id="KW-0812">Transmembrane</keyword>
<keyword evidence="2" id="KW-0813">Transport</keyword>
<dbReference type="Pfam" id="PF00005">
    <property type="entry name" value="ABC_tran"/>
    <property type="match status" value="1"/>
</dbReference>
<organism evidence="11 12">
    <name type="scientific">Linderina pennispora</name>
    <dbReference type="NCBI Taxonomy" id="61395"/>
    <lineage>
        <taxon>Eukaryota</taxon>
        <taxon>Fungi</taxon>
        <taxon>Fungi incertae sedis</taxon>
        <taxon>Zoopagomycota</taxon>
        <taxon>Kickxellomycotina</taxon>
        <taxon>Kickxellomycetes</taxon>
        <taxon>Kickxellales</taxon>
        <taxon>Kickxellaceae</taxon>
        <taxon>Linderina</taxon>
    </lineage>
</organism>
<feature type="transmembrane region" description="Helical" evidence="9">
    <location>
        <begin position="114"/>
        <end position="133"/>
    </location>
</feature>
<feature type="transmembrane region" description="Helical" evidence="9">
    <location>
        <begin position="245"/>
        <end position="263"/>
    </location>
</feature>
<dbReference type="GO" id="GO:0042626">
    <property type="term" value="F:ATPase-coupled transmembrane transporter activity"/>
    <property type="evidence" value="ECO:0007669"/>
    <property type="project" value="TreeGrafter"/>
</dbReference>
<keyword evidence="4" id="KW-0547">Nucleotide-binding</keyword>
<keyword evidence="12" id="KW-1185">Reference proteome</keyword>
<dbReference type="SMART" id="SM00382">
    <property type="entry name" value="AAA"/>
    <property type="match status" value="2"/>
</dbReference>
<gene>
    <name evidence="11" type="ORF">DL89DRAFT_269926</name>
</gene>
<evidence type="ECO:0000313" key="12">
    <source>
        <dbReference type="Proteomes" id="UP000193922"/>
    </source>
</evidence>
<evidence type="ECO:0000313" key="11">
    <source>
        <dbReference type="EMBL" id="ORX66886.1"/>
    </source>
</evidence>
<dbReference type="GeneID" id="63805131"/>
<dbReference type="InterPro" id="IPR036640">
    <property type="entry name" value="ABC1_TM_sf"/>
</dbReference>
<evidence type="ECO:0000256" key="1">
    <source>
        <dbReference type="ARBA" id="ARBA00004141"/>
    </source>
</evidence>
<dbReference type="PROSITE" id="PS50893">
    <property type="entry name" value="ABC_TRANSPORTER_2"/>
    <property type="match status" value="1"/>
</dbReference>
<dbReference type="Gene3D" id="1.20.1560.10">
    <property type="entry name" value="ABC transporter type 1, transmembrane domain"/>
    <property type="match status" value="2"/>
</dbReference>
<dbReference type="GO" id="GO:0005524">
    <property type="term" value="F:ATP binding"/>
    <property type="evidence" value="ECO:0007669"/>
    <property type="project" value="UniProtKB-KW"/>
</dbReference>
<evidence type="ECO:0000256" key="5">
    <source>
        <dbReference type="ARBA" id="ARBA00022840"/>
    </source>
</evidence>
<evidence type="ECO:0000256" key="4">
    <source>
        <dbReference type="ARBA" id="ARBA00022741"/>
    </source>
</evidence>
<dbReference type="FunFam" id="3.40.50.300:FF:000997">
    <property type="entry name" value="Multidrug resistance-associated protein 1"/>
    <property type="match status" value="1"/>
</dbReference>
<comment type="caution">
    <text evidence="11">The sequence shown here is derived from an EMBL/GenBank/DDBJ whole genome shotgun (WGS) entry which is preliminary data.</text>
</comment>
<keyword evidence="6 9" id="KW-1133">Transmembrane helix</keyword>
<dbReference type="InterPro" id="IPR027417">
    <property type="entry name" value="P-loop_NTPase"/>
</dbReference>
<comment type="subcellular location">
    <subcellularLocation>
        <location evidence="1">Membrane</location>
        <topology evidence="1">Multi-pass membrane protein</topology>
    </subcellularLocation>
</comment>
<dbReference type="AlphaFoldDB" id="A0A1Y1W0X1"/>
<evidence type="ECO:0000256" key="3">
    <source>
        <dbReference type="ARBA" id="ARBA00022692"/>
    </source>
</evidence>
<dbReference type="PANTHER" id="PTHR24223:SF399">
    <property type="entry name" value="ABC TRANSPORTER ATNG"/>
    <property type="match status" value="1"/>
</dbReference>
<proteinExistence type="predicted"/>
<dbReference type="RefSeq" id="XP_040740845.1">
    <property type="nucleotide sequence ID" value="XM_040888483.1"/>
</dbReference>
<dbReference type="SUPFAM" id="SSF90123">
    <property type="entry name" value="ABC transporter transmembrane region"/>
    <property type="match status" value="2"/>
</dbReference>
<dbReference type="PANTHER" id="PTHR24223">
    <property type="entry name" value="ATP-BINDING CASSETTE SUB-FAMILY C"/>
    <property type="match status" value="1"/>
</dbReference>
<dbReference type="InterPro" id="IPR050173">
    <property type="entry name" value="ABC_transporter_C-like"/>
</dbReference>
<evidence type="ECO:0000256" key="9">
    <source>
        <dbReference type="SAM" id="Phobius"/>
    </source>
</evidence>
<dbReference type="SUPFAM" id="SSF52540">
    <property type="entry name" value="P-loop containing nucleoside triphosphate hydrolases"/>
    <property type="match status" value="2"/>
</dbReference>
<dbReference type="EMBL" id="MCFD01000014">
    <property type="protein sequence ID" value="ORX66886.1"/>
    <property type="molecule type" value="Genomic_DNA"/>
</dbReference>
<dbReference type="OrthoDB" id="6500128at2759"/>
<evidence type="ECO:0000256" key="2">
    <source>
        <dbReference type="ARBA" id="ARBA00022448"/>
    </source>
</evidence>